<dbReference type="Proteomes" id="UP001189429">
    <property type="component" value="Unassembled WGS sequence"/>
</dbReference>
<sequence>ALVRWAPKASASAATLKAALADLDYKFKRTEVTCAERERKMLQNFLDGCPGRVPVVTFGREVRWREPRYADEEGYNVHILFSVRPARPGSYEVKK</sequence>
<evidence type="ECO:0000313" key="1">
    <source>
        <dbReference type="EMBL" id="CAK0821405.1"/>
    </source>
</evidence>
<comment type="caution">
    <text evidence="1">The sequence shown here is derived from an EMBL/GenBank/DDBJ whole genome shotgun (WGS) entry which is preliminary data.</text>
</comment>
<protein>
    <submittedName>
        <fullName evidence="1">Uncharacterized protein</fullName>
    </submittedName>
</protein>
<dbReference type="EMBL" id="CAUYUJ010007633">
    <property type="protein sequence ID" value="CAK0821405.1"/>
    <property type="molecule type" value="Genomic_DNA"/>
</dbReference>
<name>A0ABN9RQ93_9DINO</name>
<organism evidence="1 2">
    <name type="scientific">Prorocentrum cordatum</name>
    <dbReference type="NCBI Taxonomy" id="2364126"/>
    <lineage>
        <taxon>Eukaryota</taxon>
        <taxon>Sar</taxon>
        <taxon>Alveolata</taxon>
        <taxon>Dinophyceae</taxon>
        <taxon>Prorocentrales</taxon>
        <taxon>Prorocentraceae</taxon>
        <taxon>Prorocentrum</taxon>
    </lineage>
</organism>
<proteinExistence type="predicted"/>
<reference evidence="1" key="1">
    <citation type="submission" date="2023-10" db="EMBL/GenBank/DDBJ databases">
        <authorList>
            <person name="Chen Y."/>
            <person name="Shah S."/>
            <person name="Dougan E. K."/>
            <person name="Thang M."/>
            <person name="Chan C."/>
        </authorList>
    </citation>
    <scope>NUCLEOTIDE SEQUENCE [LARGE SCALE GENOMIC DNA]</scope>
</reference>
<gene>
    <name evidence="1" type="ORF">PCOR1329_LOCUS22742</name>
</gene>
<keyword evidence="2" id="KW-1185">Reference proteome</keyword>
<feature type="non-terminal residue" evidence="1">
    <location>
        <position position="1"/>
    </location>
</feature>
<evidence type="ECO:0000313" key="2">
    <source>
        <dbReference type="Proteomes" id="UP001189429"/>
    </source>
</evidence>
<accession>A0ABN9RQ93</accession>